<dbReference type="EMBL" id="LRPY01000171">
    <property type="protein sequence ID" value="KXA18402.1"/>
    <property type="molecule type" value="Genomic_DNA"/>
</dbReference>
<dbReference type="PATRIC" id="fig|851.8.peg.1771"/>
<feature type="non-terminal residue" evidence="1">
    <location>
        <position position="1"/>
    </location>
</feature>
<dbReference type="Proteomes" id="UP000070401">
    <property type="component" value="Unassembled WGS sequence"/>
</dbReference>
<reference evidence="2" key="1">
    <citation type="submission" date="2016-01" db="EMBL/GenBank/DDBJ databases">
        <authorList>
            <person name="Mitreva M."/>
            <person name="Pepin K.H."/>
            <person name="Mihindukulasuriya K.A."/>
            <person name="Fulton R."/>
            <person name="Fronick C."/>
            <person name="O'Laughlin M."/>
            <person name="Miner T."/>
            <person name="Herter B."/>
            <person name="Rosa B.A."/>
            <person name="Cordes M."/>
            <person name="Tomlinson C."/>
            <person name="Wollam A."/>
            <person name="Palsikar V.B."/>
            <person name="Mardis E.R."/>
            <person name="Wilson R.K."/>
        </authorList>
    </citation>
    <scope>NUCLEOTIDE SEQUENCE [LARGE SCALE GENOMIC DNA]</scope>
    <source>
        <strain evidence="2">MJR7757B</strain>
    </source>
</reference>
<gene>
    <name evidence="1" type="ORF">HMPREF3221_01759</name>
</gene>
<sequence>YHKKTKTGFMGLTGKSSAEKIRQELNAESNLYAKNQGIIDGDIKVIGSNLVLGNNSIINGKLTTDSNELHNSYSYEESKKGSSGSIGSGGFSVGYGKTESGLKEKDIINAKSNLVLGDNVTLNKGAEITATNLTHGKII</sequence>
<dbReference type="RefSeq" id="WP_187151708.1">
    <property type="nucleotide sequence ID" value="NZ_KQ956739.1"/>
</dbReference>
<name>A0A133NQ26_FUSNU</name>
<feature type="non-terminal residue" evidence="1">
    <location>
        <position position="139"/>
    </location>
</feature>
<keyword evidence="2" id="KW-1185">Reference proteome</keyword>
<evidence type="ECO:0000313" key="1">
    <source>
        <dbReference type="EMBL" id="KXA18402.1"/>
    </source>
</evidence>
<evidence type="ECO:0000313" key="2">
    <source>
        <dbReference type="Proteomes" id="UP000070401"/>
    </source>
</evidence>
<proteinExistence type="predicted"/>
<dbReference type="AlphaFoldDB" id="A0A133NQ26"/>
<accession>A0A133NQ26</accession>
<comment type="caution">
    <text evidence="1">The sequence shown here is derived from an EMBL/GenBank/DDBJ whole genome shotgun (WGS) entry which is preliminary data.</text>
</comment>
<organism evidence="1 2">
    <name type="scientific">Fusobacterium nucleatum</name>
    <dbReference type="NCBI Taxonomy" id="851"/>
    <lineage>
        <taxon>Bacteria</taxon>
        <taxon>Fusobacteriati</taxon>
        <taxon>Fusobacteriota</taxon>
        <taxon>Fusobacteriia</taxon>
        <taxon>Fusobacteriales</taxon>
        <taxon>Fusobacteriaceae</taxon>
        <taxon>Fusobacterium</taxon>
    </lineage>
</organism>
<evidence type="ECO:0008006" key="3">
    <source>
        <dbReference type="Google" id="ProtNLM"/>
    </source>
</evidence>
<protein>
    <recommendedName>
        <fullName evidence="3">Hemolysin</fullName>
    </recommendedName>
</protein>